<evidence type="ECO:0000256" key="8">
    <source>
        <dbReference type="ARBA" id="ARBA00023098"/>
    </source>
</evidence>
<dbReference type="Proteomes" id="UP000023152">
    <property type="component" value="Unassembled WGS sequence"/>
</dbReference>
<feature type="transmembrane region" description="Helical" evidence="13">
    <location>
        <begin position="45"/>
        <end position="64"/>
    </location>
</feature>
<keyword evidence="9 13" id="KW-0472">Membrane</keyword>
<evidence type="ECO:0000256" key="3">
    <source>
        <dbReference type="ARBA" id="ARBA00019082"/>
    </source>
</evidence>
<dbReference type="InterPro" id="IPR021261">
    <property type="entry name" value="GPCAT"/>
</dbReference>
<comment type="caution">
    <text evidence="14">The sequence shown here is derived from an EMBL/GenBank/DDBJ whole genome shotgun (WGS) entry which is preliminary data.</text>
</comment>
<evidence type="ECO:0000256" key="4">
    <source>
        <dbReference type="ARBA" id="ARBA00022516"/>
    </source>
</evidence>
<keyword evidence="8" id="KW-0443">Lipid metabolism</keyword>
<feature type="transmembrane region" description="Helical" evidence="13">
    <location>
        <begin position="146"/>
        <end position="166"/>
    </location>
</feature>
<evidence type="ECO:0000256" key="6">
    <source>
        <dbReference type="ARBA" id="ARBA00022692"/>
    </source>
</evidence>
<sequence length="251" mass="30433">MILLTKPQLSKKKKKNGYFKWYYLVMLFALLTVRVLQYYPKGWHYFMFDFCYYVNGLALIHMFICPQNTELFQMIFVFANGPVLLAIVVWRNSMVFHSVDKMTSLFIHCFPPLYTFSHEWLDPTTSRSQLRDSSSLTWGVRDDLSFRGWIVWPTIFYWIWQCLYLWKTEYMDKEYLSTHSNITTSMRWFVNDHNNFLNKFATKLCRKLHLLSPIEKFDASNLKTKIIFVLFNFIYFLVWVLPSSFFHFLFK</sequence>
<dbReference type="AlphaFoldDB" id="X6P367"/>
<feature type="transmembrane region" description="Helical" evidence="13">
    <location>
        <begin position="71"/>
        <end position="90"/>
    </location>
</feature>
<name>X6P367_RETFI</name>
<dbReference type="EMBL" id="ASPP01003781">
    <property type="protein sequence ID" value="ETO32980.1"/>
    <property type="molecule type" value="Genomic_DNA"/>
</dbReference>
<dbReference type="Pfam" id="PF10998">
    <property type="entry name" value="DUF2838"/>
    <property type="match status" value="1"/>
</dbReference>
<accession>X6P367</accession>
<feature type="transmembrane region" description="Helical" evidence="13">
    <location>
        <begin position="21"/>
        <end position="39"/>
    </location>
</feature>
<dbReference type="OrthoDB" id="406287at2759"/>
<protein>
    <recommendedName>
        <fullName evidence="3">Glycerophosphocholine acyltransferase 1</fullName>
    </recommendedName>
</protein>
<evidence type="ECO:0000256" key="11">
    <source>
        <dbReference type="ARBA" id="ARBA00023264"/>
    </source>
</evidence>
<keyword evidence="12" id="KW-0012">Acyltransferase</keyword>
<gene>
    <name evidence="14" type="ORF">RFI_04127</name>
</gene>
<dbReference type="GO" id="GO:0016746">
    <property type="term" value="F:acyltransferase activity"/>
    <property type="evidence" value="ECO:0007669"/>
    <property type="project" value="UniProtKB-KW"/>
</dbReference>
<feature type="transmembrane region" description="Helical" evidence="13">
    <location>
        <begin position="226"/>
        <end position="250"/>
    </location>
</feature>
<keyword evidence="10" id="KW-0594">Phospholipid biosynthesis</keyword>
<evidence type="ECO:0000256" key="12">
    <source>
        <dbReference type="ARBA" id="ARBA00023315"/>
    </source>
</evidence>
<evidence type="ECO:0000256" key="9">
    <source>
        <dbReference type="ARBA" id="ARBA00023136"/>
    </source>
</evidence>
<keyword evidence="15" id="KW-1185">Reference proteome</keyword>
<keyword evidence="5" id="KW-0808">Transferase</keyword>
<evidence type="ECO:0000256" key="1">
    <source>
        <dbReference type="ARBA" id="ARBA00004141"/>
    </source>
</evidence>
<dbReference type="GO" id="GO:0016020">
    <property type="term" value="C:membrane"/>
    <property type="evidence" value="ECO:0007669"/>
    <property type="project" value="UniProtKB-SubCell"/>
</dbReference>
<organism evidence="14 15">
    <name type="scientific">Reticulomyxa filosa</name>
    <dbReference type="NCBI Taxonomy" id="46433"/>
    <lineage>
        <taxon>Eukaryota</taxon>
        <taxon>Sar</taxon>
        <taxon>Rhizaria</taxon>
        <taxon>Retaria</taxon>
        <taxon>Foraminifera</taxon>
        <taxon>Monothalamids</taxon>
        <taxon>Reticulomyxidae</taxon>
        <taxon>Reticulomyxa</taxon>
    </lineage>
</organism>
<keyword evidence="11" id="KW-1208">Phospholipid metabolism</keyword>
<dbReference type="PANTHER" id="PTHR31201:SF1">
    <property type="entry name" value="GLYCEROPHOSPHOCHOLINE ACYLTRANSFERASE 1"/>
    <property type="match status" value="1"/>
</dbReference>
<evidence type="ECO:0000256" key="10">
    <source>
        <dbReference type="ARBA" id="ARBA00023209"/>
    </source>
</evidence>
<reference evidence="14 15" key="1">
    <citation type="journal article" date="2013" name="Curr. Biol.">
        <title>The Genome of the Foraminiferan Reticulomyxa filosa.</title>
        <authorList>
            <person name="Glockner G."/>
            <person name="Hulsmann N."/>
            <person name="Schleicher M."/>
            <person name="Noegel A.A."/>
            <person name="Eichinger L."/>
            <person name="Gallinger C."/>
            <person name="Pawlowski J."/>
            <person name="Sierra R."/>
            <person name="Euteneuer U."/>
            <person name="Pillet L."/>
            <person name="Moustafa A."/>
            <person name="Platzer M."/>
            <person name="Groth M."/>
            <person name="Szafranski K."/>
            <person name="Schliwa M."/>
        </authorList>
    </citation>
    <scope>NUCLEOTIDE SEQUENCE [LARGE SCALE GENOMIC DNA]</scope>
</reference>
<comment type="subcellular location">
    <subcellularLocation>
        <location evidence="1">Membrane</location>
        <topology evidence="1">Multi-pass membrane protein</topology>
    </subcellularLocation>
</comment>
<evidence type="ECO:0000313" key="15">
    <source>
        <dbReference type="Proteomes" id="UP000023152"/>
    </source>
</evidence>
<evidence type="ECO:0000256" key="5">
    <source>
        <dbReference type="ARBA" id="ARBA00022679"/>
    </source>
</evidence>
<evidence type="ECO:0000256" key="7">
    <source>
        <dbReference type="ARBA" id="ARBA00022989"/>
    </source>
</evidence>
<dbReference type="OMA" id="FRWITEM"/>
<dbReference type="GO" id="GO:0006656">
    <property type="term" value="P:phosphatidylcholine biosynthetic process"/>
    <property type="evidence" value="ECO:0007669"/>
    <property type="project" value="TreeGrafter"/>
</dbReference>
<evidence type="ECO:0000313" key="14">
    <source>
        <dbReference type="EMBL" id="ETO32980.1"/>
    </source>
</evidence>
<proteinExistence type="inferred from homology"/>
<keyword evidence="6 13" id="KW-0812">Transmembrane</keyword>
<dbReference type="PANTHER" id="PTHR31201">
    <property type="entry name" value="OS01G0585100 PROTEIN"/>
    <property type="match status" value="1"/>
</dbReference>
<evidence type="ECO:0000256" key="13">
    <source>
        <dbReference type="SAM" id="Phobius"/>
    </source>
</evidence>
<comment type="similarity">
    <text evidence="2">Belongs to the GPC1 family.</text>
</comment>
<keyword evidence="7 13" id="KW-1133">Transmembrane helix</keyword>
<keyword evidence="4" id="KW-0444">Lipid biosynthesis</keyword>
<evidence type="ECO:0000256" key="2">
    <source>
        <dbReference type="ARBA" id="ARBA00006675"/>
    </source>
</evidence>